<dbReference type="PROSITE" id="PS50228">
    <property type="entry name" value="SUEL_LECTIN"/>
    <property type="match status" value="4"/>
</dbReference>
<feature type="domain" description="SUEL-type lectin" evidence="3">
    <location>
        <begin position="451"/>
        <end position="541"/>
    </location>
</feature>
<organism evidence="4 5">
    <name type="scientific">Nematostella vectensis</name>
    <name type="common">Starlet sea anemone</name>
    <dbReference type="NCBI Taxonomy" id="45351"/>
    <lineage>
        <taxon>Eukaryota</taxon>
        <taxon>Metazoa</taxon>
        <taxon>Cnidaria</taxon>
        <taxon>Anthozoa</taxon>
        <taxon>Hexacorallia</taxon>
        <taxon>Actiniaria</taxon>
        <taxon>Edwardsiidae</taxon>
        <taxon>Nematostella</taxon>
    </lineage>
</organism>
<dbReference type="EMBL" id="DS469507">
    <property type="protein sequence ID" value="EDO49939.1"/>
    <property type="molecule type" value="Genomic_DNA"/>
</dbReference>
<keyword evidence="5" id="KW-1185">Reference proteome</keyword>
<dbReference type="InterPro" id="IPR043159">
    <property type="entry name" value="Lectin_gal-bd_sf"/>
</dbReference>
<dbReference type="Pfam" id="PF02140">
    <property type="entry name" value="SUEL_Lectin"/>
    <property type="match status" value="4"/>
</dbReference>
<dbReference type="InParanoid" id="A7RFD2"/>
<sequence>MSLYHVICCLLLHFVYSSANDETINPHTVDLLSEKRVSICSQQRKSLTCETPGSSIAVTGVFWGRQSADICPSDDGDPVTNCGSAPESEGIVKRLCEGMGSCLLEGKASVLQTEKHCYGVHKYLLVNYTCVPSVNRVVLCDSENTVLGCPSNWLLKVNSAFWGRESNDICPSQRGNRICAGSSETVAKLRTLCNENPNCAIKAYYKNLENGGENCPHVDKYLVVDYACRPDSNVARRGILGRIPLSLYRKLGYRSKIPHPEKRKPVYLLIFNKFHIGRKMTSQFDQWSFNGRSSKMSKSIVDGMALLIALWSCVSVLVHLGLCQGNIPSSDGGTGLSQIDLEAAKDVTICTTQKKPLSCSYPGSNIAITGVFWGRRSASICPSDDGDTELNCFTSPETQGIVKARCEGKESCELEARHAILQNPRTSHCPGVNKYLIVNYTCVPDAKEVVLCDSENSTLWCPAMWKIGVNSVFWGRQSTVVCPAENGQTTCTGAPESLGIVKKSCDGLGRCEVHASAEQVQNGAENCPGVAKYLIINYSCRPHANIGTEDDIEPPSQDRSEDDEQRPQQQAKAKESVAKALKQLDEGQKNEQPEPEATGADLNIGRLGMGGLKALEKINNLIKASAEAQGGEESVAENGLTDDQAQTIERMIIEGIKNIKKKNTEAGTRKTAIPRKITDSRAQIMKPRPSNNAPSNKGSKIAAVNADTPKSGVVKSLPNVVKNTGAAQGVVRTIPDANKAGVVVIPGSGSKARPVPVLRDTVAKEPIANKAKIRGLTIGNAGMGNMP</sequence>
<dbReference type="HOGENOM" id="CLU_356523_0_0_1"/>
<dbReference type="Gene3D" id="2.60.120.740">
    <property type="match status" value="4"/>
</dbReference>
<evidence type="ECO:0000313" key="5">
    <source>
        <dbReference type="Proteomes" id="UP000001593"/>
    </source>
</evidence>
<dbReference type="PhylomeDB" id="A7RFD2"/>
<feature type="compositionally biased region" description="Basic and acidic residues" evidence="1">
    <location>
        <begin position="572"/>
        <end position="592"/>
    </location>
</feature>
<evidence type="ECO:0000256" key="2">
    <source>
        <dbReference type="SAM" id="SignalP"/>
    </source>
</evidence>
<dbReference type="PANTHER" id="PTHR46780">
    <property type="entry name" value="PROTEIN EVA-1"/>
    <property type="match status" value="1"/>
</dbReference>
<evidence type="ECO:0000313" key="4">
    <source>
        <dbReference type="EMBL" id="EDO49939.1"/>
    </source>
</evidence>
<feature type="domain" description="SUEL-type lectin" evidence="3">
    <location>
        <begin position="139"/>
        <end position="229"/>
    </location>
</feature>
<dbReference type="eggNOG" id="KOG4729">
    <property type="taxonomic scope" value="Eukaryota"/>
</dbReference>
<dbReference type="GO" id="GO:0030246">
    <property type="term" value="F:carbohydrate binding"/>
    <property type="evidence" value="ECO:0007669"/>
    <property type="project" value="InterPro"/>
</dbReference>
<dbReference type="InterPro" id="IPR000922">
    <property type="entry name" value="Lectin_gal-bd_dom"/>
</dbReference>
<dbReference type="OMA" id="KVNSAFW"/>
<dbReference type="AlphaFoldDB" id="A7RFD2"/>
<evidence type="ECO:0000256" key="1">
    <source>
        <dbReference type="SAM" id="MobiDB-lite"/>
    </source>
</evidence>
<evidence type="ECO:0000259" key="3">
    <source>
        <dbReference type="PROSITE" id="PS50228"/>
    </source>
</evidence>
<proteinExistence type="predicted"/>
<dbReference type="CDD" id="cd22823">
    <property type="entry name" value="Gal_Rha_Lectin"/>
    <property type="match status" value="4"/>
</dbReference>
<feature type="chain" id="PRO_5002714171" description="SUEL-type lectin domain-containing protein" evidence="2">
    <location>
        <begin position="20"/>
        <end position="787"/>
    </location>
</feature>
<feature type="region of interest" description="Disordered" evidence="1">
    <location>
        <begin position="546"/>
        <end position="605"/>
    </location>
</feature>
<dbReference type="Proteomes" id="UP000001593">
    <property type="component" value="Unassembled WGS sequence"/>
</dbReference>
<gene>
    <name evidence="4" type="ORF">NEMVEDRAFT_v1g237832</name>
</gene>
<name>A7RFD2_NEMVE</name>
<feature type="signal peptide" evidence="2">
    <location>
        <begin position="1"/>
        <end position="19"/>
    </location>
</feature>
<feature type="domain" description="SUEL-type lectin" evidence="3">
    <location>
        <begin position="39"/>
        <end position="131"/>
    </location>
</feature>
<protein>
    <recommendedName>
        <fullName evidence="3">SUEL-type lectin domain-containing protein</fullName>
    </recommendedName>
</protein>
<reference evidence="4 5" key="1">
    <citation type="journal article" date="2007" name="Science">
        <title>Sea anemone genome reveals ancestral eumetazoan gene repertoire and genomic organization.</title>
        <authorList>
            <person name="Putnam N.H."/>
            <person name="Srivastava M."/>
            <person name="Hellsten U."/>
            <person name="Dirks B."/>
            <person name="Chapman J."/>
            <person name="Salamov A."/>
            <person name="Terry A."/>
            <person name="Shapiro H."/>
            <person name="Lindquist E."/>
            <person name="Kapitonov V.V."/>
            <person name="Jurka J."/>
            <person name="Genikhovich G."/>
            <person name="Grigoriev I.V."/>
            <person name="Lucas S.M."/>
            <person name="Steele R.E."/>
            <person name="Finnerty J.R."/>
            <person name="Technau U."/>
            <person name="Martindale M.Q."/>
            <person name="Rokhsar D.S."/>
        </authorList>
    </citation>
    <scope>NUCLEOTIDE SEQUENCE [LARGE SCALE GENOMIC DNA]</scope>
    <source>
        <strain evidence="5">CH2 X CH6</strain>
    </source>
</reference>
<feature type="domain" description="SUEL-type lectin" evidence="3">
    <location>
        <begin position="349"/>
        <end position="443"/>
    </location>
</feature>
<keyword evidence="2" id="KW-0732">Signal</keyword>
<accession>A7RFD2</accession>